<dbReference type="PANTHER" id="PTHR46832">
    <property type="entry name" value="5'-METHYLTHIOADENOSINE/S-ADENOSYLHOMOCYSTEINE NUCLEOSIDASE"/>
    <property type="match status" value="1"/>
</dbReference>
<dbReference type="SUPFAM" id="SSF53167">
    <property type="entry name" value="Purine and uridine phosphorylases"/>
    <property type="match status" value="1"/>
</dbReference>
<sequence length="361" mass="40015">MTRPRRQRERAEESMASIAHFLLRDPEGIQRILMMRDYASRAATLPARERAELDIAVIESFLPPMPGSAPARRHPAPAEEVQDVDVFILTVQPVELQATLAALRIESGPDAVRRDRPYYHKKIPYTAAGLAVPPAELTVAVTAIGEAYGLHTQHAVDEIATFYRANVWILAGMAAGLPGHTRKGDVHLPKTVWWYEPGRLTPDRFEPRPEVASRGPMNLQLMRFDPTGAKLHDRLAAAIAELPGRHRPPDLPPDFEPRVSVLSDAVASGDKLLRDGAHLLTLHESNQRIVLGDQESYGFAFACRDVDWIIARGVADFGDPEKDSSYQYLATLLAVHTVLEFLESIYIPPVFAIPGQADDQP</sequence>
<dbReference type="InterPro" id="IPR035994">
    <property type="entry name" value="Nucleoside_phosphorylase_sf"/>
</dbReference>
<comment type="caution">
    <text evidence="1">The sequence shown here is derived from an EMBL/GenBank/DDBJ whole genome shotgun (WGS) entry which is preliminary data.</text>
</comment>
<evidence type="ECO:0000313" key="1">
    <source>
        <dbReference type="EMBL" id="MBE1498087.1"/>
    </source>
</evidence>
<keyword evidence="2" id="KW-1185">Reference proteome</keyword>
<organism evidence="1 2">
    <name type="scientific">Amycolatopsis lexingtonensis</name>
    <dbReference type="NCBI Taxonomy" id="218822"/>
    <lineage>
        <taxon>Bacteria</taxon>
        <taxon>Bacillati</taxon>
        <taxon>Actinomycetota</taxon>
        <taxon>Actinomycetes</taxon>
        <taxon>Pseudonocardiales</taxon>
        <taxon>Pseudonocardiaceae</taxon>
        <taxon>Amycolatopsis</taxon>
    </lineage>
</organism>
<gene>
    <name evidence="1" type="ORF">H4696_005187</name>
</gene>
<evidence type="ECO:0000313" key="2">
    <source>
        <dbReference type="Proteomes" id="UP000631670"/>
    </source>
</evidence>
<reference evidence="1 2" key="1">
    <citation type="submission" date="2020-10" db="EMBL/GenBank/DDBJ databases">
        <title>Sequencing the genomes of 1000 actinobacteria strains.</title>
        <authorList>
            <person name="Klenk H.-P."/>
        </authorList>
    </citation>
    <scope>NUCLEOTIDE SEQUENCE [LARGE SCALE GENOMIC DNA]</scope>
    <source>
        <strain evidence="1 2">DSM 44653</strain>
    </source>
</reference>
<dbReference type="EMBL" id="JADBEG010000001">
    <property type="protein sequence ID" value="MBE1498087.1"/>
    <property type="molecule type" value="Genomic_DNA"/>
</dbReference>
<name>A0ABR9I4H9_9PSEU</name>
<dbReference type="Gene3D" id="3.40.50.1580">
    <property type="entry name" value="Nucleoside phosphorylase domain"/>
    <property type="match status" value="1"/>
</dbReference>
<protein>
    <submittedName>
        <fullName evidence="1">Nucleoside phosphorylase</fullName>
    </submittedName>
</protein>
<dbReference type="PANTHER" id="PTHR46832:SF1">
    <property type="entry name" value="5'-METHYLTHIOADENOSINE_S-ADENOSYLHOMOCYSTEINE NUCLEOSIDASE"/>
    <property type="match status" value="1"/>
</dbReference>
<dbReference type="Proteomes" id="UP000631670">
    <property type="component" value="Unassembled WGS sequence"/>
</dbReference>
<accession>A0ABR9I4H9</accession>
<dbReference type="RefSeq" id="WP_192782535.1">
    <property type="nucleotide sequence ID" value="NZ_JADBEG010000001.1"/>
</dbReference>
<proteinExistence type="predicted"/>